<name>A0ABW6MCG7_9ACTN</name>
<dbReference type="InterPro" id="IPR036291">
    <property type="entry name" value="NAD(P)-bd_dom_sf"/>
</dbReference>
<organism evidence="2 3">
    <name type="scientific">Streptomyces hokutonensis</name>
    <dbReference type="NCBI Taxonomy" id="1306990"/>
    <lineage>
        <taxon>Bacteria</taxon>
        <taxon>Bacillati</taxon>
        <taxon>Actinomycetota</taxon>
        <taxon>Actinomycetes</taxon>
        <taxon>Kitasatosporales</taxon>
        <taxon>Streptomycetaceae</taxon>
        <taxon>Streptomyces</taxon>
    </lineage>
</organism>
<dbReference type="EMBL" id="JBIAHM010000014">
    <property type="protein sequence ID" value="MFE9603843.1"/>
    <property type="molecule type" value="Genomic_DNA"/>
</dbReference>
<evidence type="ECO:0000313" key="3">
    <source>
        <dbReference type="Proteomes" id="UP001601303"/>
    </source>
</evidence>
<comment type="caution">
    <text evidence="2">The sequence shown here is derived from an EMBL/GenBank/DDBJ whole genome shotgun (WGS) entry which is preliminary data.</text>
</comment>
<accession>A0ABW6MCG7</accession>
<dbReference type="Gene3D" id="3.40.50.720">
    <property type="entry name" value="NAD(P)-binding Rossmann-like Domain"/>
    <property type="match status" value="1"/>
</dbReference>
<dbReference type="Proteomes" id="UP001601303">
    <property type="component" value="Unassembled WGS sequence"/>
</dbReference>
<reference evidence="2 3" key="1">
    <citation type="submission" date="2024-10" db="EMBL/GenBank/DDBJ databases">
        <title>The Natural Products Discovery Center: Release of the First 8490 Sequenced Strains for Exploring Actinobacteria Biosynthetic Diversity.</title>
        <authorList>
            <person name="Kalkreuter E."/>
            <person name="Kautsar S.A."/>
            <person name="Yang D."/>
            <person name="Bader C.D."/>
            <person name="Teijaro C.N."/>
            <person name="Fluegel L."/>
            <person name="Davis C.M."/>
            <person name="Simpson J.R."/>
            <person name="Lauterbach L."/>
            <person name="Steele A.D."/>
            <person name="Gui C."/>
            <person name="Meng S."/>
            <person name="Li G."/>
            <person name="Viehrig K."/>
            <person name="Ye F."/>
            <person name="Su P."/>
            <person name="Kiefer A.F."/>
            <person name="Nichols A."/>
            <person name="Cepeda A.J."/>
            <person name="Yan W."/>
            <person name="Fan B."/>
            <person name="Jiang Y."/>
            <person name="Adhikari A."/>
            <person name="Zheng C.-J."/>
            <person name="Schuster L."/>
            <person name="Cowan T.M."/>
            <person name="Smanski M.J."/>
            <person name="Chevrette M.G."/>
            <person name="De Carvalho L.P.S."/>
            <person name="Shen B."/>
        </authorList>
    </citation>
    <scope>NUCLEOTIDE SEQUENCE [LARGE SCALE GENOMIC DNA]</scope>
    <source>
        <strain evidence="2 3">NPDC006488</strain>
    </source>
</reference>
<sequence length="269" mass="28051">MILVTGANGNLGSATLAELRTRGVNATGGSRTPSEGLRRLDFDDRSGMDLAGVSTLVLISAGYAEDDQVIGRHAAVLDAAARDGVRHVVYTSLTGAGDHLGFALAHRATERLVRTCGLPWTILRNGLYAELFGGLMMWAEDGVESAFGDGALAAVARADLAEAAAIVAADPTRHTGHTYELTGTPITAAHVADRLKVPHRTIGIGEYRRRLLDEMPELLPFQPPMLASIATGIRHGFLAGTGPDLADLLGHPVRAPLAAAVATAAATKP</sequence>
<evidence type="ECO:0000313" key="2">
    <source>
        <dbReference type="EMBL" id="MFE9603843.1"/>
    </source>
</evidence>
<dbReference type="InterPro" id="IPR016040">
    <property type="entry name" value="NAD(P)-bd_dom"/>
</dbReference>
<dbReference type="RefSeq" id="WP_388112720.1">
    <property type="nucleotide sequence ID" value="NZ_JBIAHM010000014.1"/>
</dbReference>
<gene>
    <name evidence="2" type="ORF">ACFYNQ_35425</name>
</gene>
<proteinExistence type="predicted"/>
<dbReference type="InterPro" id="IPR052718">
    <property type="entry name" value="NmrA-type_oxidoreductase"/>
</dbReference>
<protein>
    <submittedName>
        <fullName evidence="2">NAD(P)H-binding protein</fullName>
    </submittedName>
</protein>
<dbReference type="Gene3D" id="3.90.25.10">
    <property type="entry name" value="UDP-galactose 4-epimerase, domain 1"/>
    <property type="match status" value="1"/>
</dbReference>
<evidence type="ECO:0000259" key="1">
    <source>
        <dbReference type="Pfam" id="PF13460"/>
    </source>
</evidence>
<feature type="domain" description="NAD(P)-binding" evidence="1">
    <location>
        <begin position="6"/>
        <end position="171"/>
    </location>
</feature>
<dbReference type="SUPFAM" id="SSF51735">
    <property type="entry name" value="NAD(P)-binding Rossmann-fold domains"/>
    <property type="match status" value="1"/>
</dbReference>
<keyword evidence="3" id="KW-1185">Reference proteome</keyword>
<dbReference type="PANTHER" id="PTHR47129:SF1">
    <property type="entry name" value="NMRA-LIKE DOMAIN-CONTAINING PROTEIN"/>
    <property type="match status" value="1"/>
</dbReference>
<dbReference type="Pfam" id="PF13460">
    <property type="entry name" value="NAD_binding_10"/>
    <property type="match status" value="1"/>
</dbReference>
<dbReference type="PANTHER" id="PTHR47129">
    <property type="entry name" value="QUINONE OXIDOREDUCTASE 2"/>
    <property type="match status" value="1"/>
</dbReference>